<dbReference type="Proteomes" id="UP000274922">
    <property type="component" value="Unassembled WGS sequence"/>
</dbReference>
<name>A0A4P9XB44_9FUNG</name>
<feature type="region of interest" description="Disordered" evidence="2">
    <location>
        <begin position="579"/>
        <end position="631"/>
    </location>
</feature>
<feature type="compositionally biased region" description="Low complexity" evidence="2">
    <location>
        <begin position="596"/>
        <end position="631"/>
    </location>
</feature>
<proteinExistence type="predicted"/>
<dbReference type="EMBL" id="ML014140">
    <property type="protein sequence ID" value="RKP02575.1"/>
    <property type="molecule type" value="Genomic_DNA"/>
</dbReference>
<dbReference type="PANTHER" id="PTHR23052:SF1">
    <property type="entry name" value="AXONEMAL DYNEIN LIGHT CHAIN DOMAIN-CONTAINING PROTEIN 1"/>
    <property type="match status" value="1"/>
</dbReference>
<dbReference type="PANTHER" id="PTHR23052">
    <property type="entry name" value="AXONEMAL DYNEIN LIGHT CHAIN DOMAIN-CONTAINING PROTEIN 1"/>
    <property type="match status" value="1"/>
</dbReference>
<dbReference type="InterPro" id="IPR052845">
    <property type="entry name" value="Axonemal_dynein_LC_domain"/>
</dbReference>
<gene>
    <name evidence="3" type="ORF">CXG81DRAFT_10633</name>
</gene>
<dbReference type="Pfam" id="PF10211">
    <property type="entry name" value="Ax_dynein_light"/>
    <property type="match status" value="1"/>
</dbReference>
<dbReference type="AlphaFoldDB" id="A0A4P9XB44"/>
<keyword evidence="4" id="KW-1185">Reference proteome</keyword>
<dbReference type="InterPro" id="IPR019347">
    <property type="entry name" value="Axonemal_dynein_light_chain"/>
</dbReference>
<evidence type="ECO:0000313" key="4">
    <source>
        <dbReference type="Proteomes" id="UP000274922"/>
    </source>
</evidence>
<protein>
    <submittedName>
        <fullName evidence="3">Uncharacterized protein</fullName>
    </submittedName>
</protein>
<evidence type="ECO:0000313" key="3">
    <source>
        <dbReference type="EMBL" id="RKP02575.1"/>
    </source>
</evidence>
<accession>A0A4P9XB44</accession>
<organism evidence="3 4">
    <name type="scientific">Caulochytrium protostelioides</name>
    <dbReference type="NCBI Taxonomy" id="1555241"/>
    <lineage>
        <taxon>Eukaryota</taxon>
        <taxon>Fungi</taxon>
        <taxon>Fungi incertae sedis</taxon>
        <taxon>Chytridiomycota</taxon>
        <taxon>Chytridiomycota incertae sedis</taxon>
        <taxon>Chytridiomycetes</taxon>
        <taxon>Caulochytriales</taxon>
        <taxon>Caulochytriaceae</taxon>
        <taxon>Caulochytrium</taxon>
    </lineage>
</organism>
<dbReference type="GO" id="GO:0005737">
    <property type="term" value="C:cytoplasm"/>
    <property type="evidence" value="ECO:0007669"/>
    <property type="project" value="UniProtKB-ARBA"/>
</dbReference>
<reference evidence="4" key="1">
    <citation type="journal article" date="2018" name="Nat. Microbiol.">
        <title>Leveraging single-cell genomics to expand the fungal tree of life.</title>
        <authorList>
            <person name="Ahrendt S.R."/>
            <person name="Quandt C.A."/>
            <person name="Ciobanu D."/>
            <person name="Clum A."/>
            <person name="Salamov A."/>
            <person name="Andreopoulos B."/>
            <person name="Cheng J.F."/>
            <person name="Woyke T."/>
            <person name="Pelin A."/>
            <person name="Henrissat B."/>
            <person name="Reynolds N.K."/>
            <person name="Benny G.L."/>
            <person name="Smith M.E."/>
            <person name="James T.Y."/>
            <person name="Grigoriev I.V."/>
        </authorList>
    </citation>
    <scope>NUCLEOTIDE SEQUENCE [LARGE SCALE GENOMIC DNA]</scope>
    <source>
        <strain evidence="4">ATCC 52028</strain>
    </source>
</reference>
<keyword evidence="1" id="KW-0175">Coiled coil</keyword>
<evidence type="ECO:0000256" key="2">
    <source>
        <dbReference type="SAM" id="MobiDB-lite"/>
    </source>
</evidence>
<sequence length="631" mass="70835">MAALLTDLGLATGGAYPTSMHAFLSVLSEEQQIYDSAFSELIRQVSINMIERGELLAEIRHRYHTLFERVPRHVKLLHVELVAQRALNKRLTEELTRTRDTLTDIMGEVETIRKHDSHLADQAQAAQEKLTAILSQSDNTEEVLEEYHKLYRMQRSRLEEAIRRSEAEKTMWMTTSVGLALRLGIEHGIRDLPVLQNAEHGRLRAAHNIIVQLSTINTHAFQEMTTKMVAWRERMLVLSQSISNEDINGMDLLSNLQQEFKLVLGNLEDPASMDTSHPLIKGLALIDVRTLAEALTKWLNAISRVSHRFLNETDLGVIEELRALRPKAEAWMEDAARLLRRNEGNANGKDYAKFSEELMVLQEAVEQWIARLEIRITGDDGLATALSTLQNQVEDRAALFMGRRENKPLTASERNQLIGFMTPWCDQVGHIVKLLANNCERDQHRVPGIMDAWATRLADQFSTDTDVRAEENVKLHTSAMAWLVHLVESLSSNESHIDSELSQTGNEIAVFHRNLVRDMGALELKSDENKSLRMVLQNHILLWDRTAKTILSFLRNTRLVNSSGVPRVVGVPMVTIVDDDAPPDEAWARMMDGPGSRSEPSASEPSASEPSASQSSAPPSARSAASSSPQS</sequence>
<dbReference type="OrthoDB" id="1927454at2759"/>
<evidence type="ECO:0000256" key="1">
    <source>
        <dbReference type="ARBA" id="ARBA00023054"/>
    </source>
</evidence>